<evidence type="ECO:0000313" key="8">
    <source>
        <dbReference type="Proteomes" id="UP001147752"/>
    </source>
</evidence>
<organism evidence="7 8">
    <name type="scientific">Penicillium concentricum</name>
    <dbReference type="NCBI Taxonomy" id="293559"/>
    <lineage>
        <taxon>Eukaryota</taxon>
        <taxon>Fungi</taxon>
        <taxon>Dikarya</taxon>
        <taxon>Ascomycota</taxon>
        <taxon>Pezizomycotina</taxon>
        <taxon>Eurotiomycetes</taxon>
        <taxon>Eurotiomycetidae</taxon>
        <taxon>Eurotiales</taxon>
        <taxon>Aspergillaceae</taxon>
        <taxon>Penicillium</taxon>
    </lineage>
</organism>
<dbReference type="InterPro" id="IPR002938">
    <property type="entry name" value="FAD-bd"/>
</dbReference>
<dbReference type="InterPro" id="IPR036188">
    <property type="entry name" value="FAD/NAD-bd_sf"/>
</dbReference>
<gene>
    <name evidence="7" type="ORF">N7517_000419</name>
</gene>
<accession>A0A9W9VHK5</accession>
<evidence type="ECO:0000256" key="2">
    <source>
        <dbReference type="ARBA" id="ARBA00022630"/>
    </source>
</evidence>
<comment type="similarity">
    <text evidence="1">Belongs to the paxM FAD-dependent monooxygenase family.</text>
</comment>
<dbReference type="Pfam" id="PF01494">
    <property type="entry name" value="FAD_binding_3"/>
    <property type="match status" value="1"/>
</dbReference>
<dbReference type="EMBL" id="JAPZBT010000001">
    <property type="protein sequence ID" value="KAJ5382508.1"/>
    <property type="molecule type" value="Genomic_DNA"/>
</dbReference>
<evidence type="ECO:0000259" key="6">
    <source>
        <dbReference type="Pfam" id="PF01494"/>
    </source>
</evidence>
<evidence type="ECO:0000256" key="3">
    <source>
        <dbReference type="ARBA" id="ARBA00022827"/>
    </source>
</evidence>
<evidence type="ECO:0000256" key="1">
    <source>
        <dbReference type="ARBA" id="ARBA00007992"/>
    </source>
</evidence>
<feature type="domain" description="FAD-binding" evidence="6">
    <location>
        <begin position="20"/>
        <end position="347"/>
    </location>
</feature>
<dbReference type="InterPro" id="IPR050493">
    <property type="entry name" value="FAD-dep_Monooxygenase_BioMet"/>
</dbReference>
<dbReference type="Gene3D" id="3.50.50.60">
    <property type="entry name" value="FAD/NAD(P)-binding domain"/>
    <property type="match status" value="1"/>
</dbReference>
<keyword evidence="2" id="KW-0285">Flavoprotein</keyword>
<evidence type="ECO:0000256" key="5">
    <source>
        <dbReference type="ARBA" id="ARBA00023033"/>
    </source>
</evidence>
<reference evidence="7" key="1">
    <citation type="submission" date="2022-12" db="EMBL/GenBank/DDBJ databases">
        <authorList>
            <person name="Petersen C."/>
        </authorList>
    </citation>
    <scope>NUCLEOTIDE SEQUENCE</scope>
    <source>
        <strain evidence="7">IBT 3081</strain>
    </source>
</reference>
<dbReference type="RefSeq" id="XP_056582284.1">
    <property type="nucleotide sequence ID" value="XM_056718149.1"/>
</dbReference>
<dbReference type="OrthoDB" id="16820at2759"/>
<keyword evidence="8" id="KW-1185">Reference proteome</keyword>
<comment type="caution">
    <text evidence="7">The sequence shown here is derived from an EMBL/GenBank/DDBJ whole genome shotgun (WGS) entry which is preliminary data.</text>
</comment>
<name>A0A9W9VHK5_9EURO</name>
<keyword evidence="5 7" id="KW-0503">Monooxygenase</keyword>
<proteinExistence type="inferred from homology"/>
<dbReference type="PANTHER" id="PTHR13789">
    <property type="entry name" value="MONOOXYGENASE"/>
    <property type="match status" value="1"/>
</dbReference>
<dbReference type="PRINTS" id="PR00420">
    <property type="entry name" value="RNGMNOXGNASE"/>
</dbReference>
<protein>
    <submittedName>
        <fullName evidence="7">Monooxygenase FAD-binding</fullName>
    </submittedName>
</protein>
<evidence type="ECO:0000313" key="7">
    <source>
        <dbReference type="EMBL" id="KAJ5382508.1"/>
    </source>
</evidence>
<dbReference type="Proteomes" id="UP001147752">
    <property type="component" value="Unassembled WGS sequence"/>
</dbReference>
<dbReference type="GeneID" id="81457332"/>
<evidence type="ECO:0000256" key="4">
    <source>
        <dbReference type="ARBA" id="ARBA00023002"/>
    </source>
</evidence>
<dbReference type="GO" id="GO:0071949">
    <property type="term" value="F:FAD binding"/>
    <property type="evidence" value="ECO:0007669"/>
    <property type="project" value="InterPro"/>
</dbReference>
<dbReference type="PANTHER" id="PTHR13789:SF236">
    <property type="entry name" value="MONOOXYGENASE, PUTATIVE (AFU_ORTHOLOGUE AFUA_6G12060)-RELATED"/>
    <property type="match status" value="1"/>
</dbReference>
<dbReference type="SUPFAM" id="SSF51905">
    <property type="entry name" value="FAD/NAD(P)-binding domain"/>
    <property type="match status" value="1"/>
</dbReference>
<sequence length="477" mass="51238">MTVTHSAPNDIAPPGSSGIKVIIVGLGLAGLTAAIECHRKGHSVIGLEKTPKPTHLGDIFSISSNGANVIQKWDNGSVSTYLDSVRCDVASITVWDEAANIKLRKDMSGYKEGEGLVLNRSTTVCTLYEYGKSLGIDLRFGISVSGYWEDDHEAGVIANDERLSADCVIASDGIHSKARPIITGDDRPLNRSGAATYRAGYPAEVLDNQPDAQWILEGTDKADQLNHFIGKDIAVIMGTGRHGKDVYWGCLHRSSDGVSKSWLQPSDVTKALALIEDWPAKDKVGAVIKCTPNNTCWDHLVMAVDPLSRWVSEKGRMVVIGDAAHAFIPTSGQGASQSIEDGAVIAICLELAGKKQVPLALSVMEKLSSLTVVHRYQRVSLIGEGSAKMLESLHGANWDAKQQDKLPTLIARAMWIFDHDCQKSTYEEFEKAAEAVVAGSTYVPANIPNDGRHGIVEEEGKSTVKIASTDSAPIAAE</sequence>
<dbReference type="GO" id="GO:0004497">
    <property type="term" value="F:monooxygenase activity"/>
    <property type="evidence" value="ECO:0007669"/>
    <property type="project" value="UniProtKB-KW"/>
</dbReference>
<keyword evidence="3" id="KW-0274">FAD</keyword>
<dbReference type="AlphaFoldDB" id="A0A9W9VHK5"/>
<reference evidence="7" key="2">
    <citation type="journal article" date="2023" name="IMA Fungus">
        <title>Comparative genomic study of the Penicillium genus elucidates a diverse pangenome and 15 lateral gene transfer events.</title>
        <authorList>
            <person name="Petersen C."/>
            <person name="Sorensen T."/>
            <person name="Nielsen M.R."/>
            <person name="Sondergaard T.E."/>
            <person name="Sorensen J.L."/>
            <person name="Fitzpatrick D.A."/>
            <person name="Frisvad J.C."/>
            <person name="Nielsen K.L."/>
        </authorList>
    </citation>
    <scope>NUCLEOTIDE SEQUENCE</scope>
    <source>
        <strain evidence="7">IBT 3081</strain>
    </source>
</reference>
<keyword evidence="4" id="KW-0560">Oxidoreductase</keyword>